<proteinExistence type="predicted"/>
<keyword evidence="2" id="KW-1185">Reference proteome</keyword>
<dbReference type="AlphaFoldDB" id="A0A6M9PSJ3"/>
<sequence length="227" mass="26085">MGDIIIALPIAKFFSDSGNEVFWPIDEDFISSFREAVPWVNWIAVPKNAKDFFYQTPLDLLTDVGVEDAVILYSYLSSHLDLPNKLLQGVLKFDQYKYAISNVPFSKKWDLDNCLHRNFSRENELFSHLVKQEKYMVVHQVGSDKTKKFTLDGARENGYQIIEISEITDSIFDWLKILENAKALVLVDSVFSNLVEQLGIGREIPKYFGIRSNVALTPVLLGNWHYV</sequence>
<name>A0A6M9PSJ3_9BURK</name>
<accession>A0A6M9PSJ3</accession>
<gene>
    <name evidence="1" type="ORF">DCO17_09120</name>
</gene>
<evidence type="ECO:0000313" key="1">
    <source>
        <dbReference type="EMBL" id="QKM65384.1"/>
    </source>
</evidence>
<dbReference type="Proteomes" id="UP000503312">
    <property type="component" value="Chromosome"/>
</dbReference>
<organism evidence="1 2">
    <name type="scientific">Polynucleobacter tropicus</name>
    <dbReference type="NCBI Taxonomy" id="1743174"/>
    <lineage>
        <taxon>Bacteria</taxon>
        <taxon>Pseudomonadati</taxon>
        <taxon>Pseudomonadota</taxon>
        <taxon>Betaproteobacteria</taxon>
        <taxon>Burkholderiales</taxon>
        <taxon>Burkholderiaceae</taxon>
        <taxon>Polynucleobacter</taxon>
    </lineage>
</organism>
<reference evidence="1 2" key="1">
    <citation type="submission" date="2018-04" db="EMBL/GenBank/DDBJ databases">
        <title>Polynucleobacter sp. UH21B genome.</title>
        <authorList>
            <person name="Hahn M.W."/>
        </authorList>
    </citation>
    <scope>NUCLEOTIDE SEQUENCE [LARGE SCALE GENOMIC DNA]</scope>
    <source>
        <strain evidence="1 2">MWH-UH21B</strain>
    </source>
</reference>
<protein>
    <submittedName>
        <fullName evidence="1">Uncharacterized protein</fullName>
    </submittedName>
</protein>
<evidence type="ECO:0000313" key="2">
    <source>
        <dbReference type="Proteomes" id="UP000503312"/>
    </source>
</evidence>
<dbReference type="KEGG" id="ptrp:DCO17_09120"/>
<dbReference type="EMBL" id="CP028942">
    <property type="protein sequence ID" value="QKM65384.1"/>
    <property type="molecule type" value="Genomic_DNA"/>
</dbReference>